<dbReference type="Gene3D" id="3.90.25.10">
    <property type="entry name" value="UDP-galactose 4-epimerase, domain 1"/>
    <property type="match status" value="1"/>
</dbReference>
<dbReference type="InterPro" id="IPR008030">
    <property type="entry name" value="NmrA-like"/>
</dbReference>
<evidence type="ECO:0000256" key="4">
    <source>
        <dbReference type="ARBA" id="ARBA00022490"/>
    </source>
</evidence>
<dbReference type="GO" id="GO:0048471">
    <property type="term" value="C:perinuclear region of cytoplasm"/>
    <property type="evidence" value="ECO:0007669"/>
    <property type="project" value="UniProtKB-SubCell"/>
</dbReference>
<gene>
    <name evidence="9" type="ORF">NDU88_002444</name>
</gene>
<dbReference type="InterPro" id="IPR051164">
    <property type="entry name" value="NmrA-like_oxidored"/>
</dbReference>
<evidence type="ECO:0000259" key="8">
    <source>
        <dbReference type="Pfam" id="PF05368"/>
    </source>
</evidence>
<dbReference type="GO" id="GO:0005634">
    <property type="term" value="C:nucleus"/>
    <property type="evidence" value="ECO:0007669"/>
    <property type="project" value="UniProtKB-SubCell"/>
</dbReference>
<keyword evidence="6" id="KW-0539">Nucleus</keyword>
<name>A0AAV7M2F7_PLEWA</name>
<feature type="domain" description="NmrA-like" evidence="8">
    <location>
        <begin position="3"/>
        <end position="277"/>
    </location>
</feature>
<dbReference type="EMBL" id="JANPWB010000014">
    <property type="protein sequence ID" value="KAJ1097319.1"/>
    <property type="molecule type" value="Genomic_DNA"/>
</dbReference>
<dbReference type="InterPro" id="IPR036291">
    <property type="entry name" value="NAD(P)-bd_dom_sf"/>
</dbReference>
<evidence type="ECO:0000256" key="3">
    <source>
        <dbReference type="ARBA" id="ARBA00006328"/>
    </source>
</evidence>
<evidence type="ECO:0000256" key="5">
    <source>
        <dbReference type="ARBA" id="ARBA00022857"/>
    </source>
</evidence>
<sequence length="298" mass="32852">MSKRVIVVFGATGAQGGSVARALLNDGTFAVRAVTRDPNKSSSQELKKLGAELFKGDLDHIETLKPALTGAYGAFIVTNYWEYGSKEKEVAQGKALADLSKDMGLQHVVFSGLENVKKLTGGKLEVLHFDAKGEVEEYFRDIRVPMTSIRMPCYFDNFLNFFRPQKAPDGDGYLLAVPMGDIPMDGLAVDDLGPVVVSVLKAPEQFIGRDIGLSSEKLTTEQFAAIMTKITGKKVKDAKITPEAYEKLGLPGAVELANMFRFYTMKPNRDVELTLQLNPNAKKFADWMELKQDAFKDL</sequence>
<evidence type="ECO:0000313" key="10">
    <source>
        <dbReference type="Proteomes" id="UP001066276"/>
    </source>
</evidence>
<keyword evidence="10" id="KW-1185">Reference proteome</keyword>
<evidence type="ECO:0000256" key="2">
    <source>
        <dbReference type="ARBA" id="ARBA00004556"/>
    </source>
</evidence>
<proteinExistence type="inferred from homology"/>
<dbReference type="CDD" id="cd05251">
    <property type="entry name" value="NmrA_like_SDR_a"/>
    <property type="match status" value="1"/>
</dbReference>
<evidence type="ECO:0000313" key="9">
    <source>
        <dbReference type="EMBL" id="KAJ1097319.1"/>
    </source>
</evidence>
<dbReference type="Pfam" id="PF05368">
    <property type="entry name" value="NmrA"/>
    <property type="match status" value="1"/>
</dbReference>
<dbReference type="FunFam" id="3.40.50.720:FF:000181">
    <property type="entry name" value="NmrA-like family domain-containing protein 1"/>
    <property type="match status" value="1"/>
</dbReference>
<evidence type="ECO:0000256" key="7">
    <source>
        <dbReference type="ARBA" id="ARBA00040296"/>
    </source>
</evidence>
<protein>
    <recommendedName>
        <fullName evidence="7">NmrA-like family domain-containing protein 1</fullName>
    </recommendedName>
</protein>
<organism evidence="9 10">
    <name type="scientific">Pleurodeles waltl</name>
    <name type="common">Iberian ribbed newt</name>
    <dbReference type="NCBI Taxonomy" id="8319"/>
    <lineage>
        <taxon>Eukaryota</taxon>
        <taxon>Metazoa</taxon>
        <taxon>Chordata</taxon>
        <taxon>Craniata</taxon>
        <taxon>Vertebrata</taxon>
        <taxon>Euteleostomi</taxon>
        <taxon>Amphibia</taxon>
        <taxon>Batrachia</taxon>
        <taxon>Caudata</taxon>
        <taxon>Salamandroidea</taxon>
        <taxon>Salamandridae</taxon>
        <taxon>Pleurodelinae</taxon>
        <taxon>Pleurodeles</taxon>
    </lineage>
</organism>
<evidence type="ECO:0000256" key="1">
    <source>
        <dbReference type="ARBA" id="ARBA00004123"/>
    </source>
</evidence>
<comment type="subcellular location">
    <subcellularLocation>
        <location evidence="2">Cytoplasm</location>
        <location evidence="2">Perinuclear region</location>
    </subcellularLocation>
    <subcellularLocation>
        <location evidence="1">Nucleus</location>
    </subcellularLocation>
</comment>
<accession>A0AAV7M2F7</accession>
<dbReference type="Gene3D" id="3.40.50.720">
    <property type="entry name" value="NAD(P)-binding Rossmann-like Domain"/>
    <property type="match status" value="1"/>
</dbReference>
<keyword evidence="4" id="KW-0963">Cytoplasm</keyword>
<dbReference type="PANTHER" id="PTHR42748">
    <property type="entry name" value="NITROGEN METABOLITE REPRESSION PROTEIN NMRA FAMILY MEMBER"/>
    <property type="match status" value="1"/>
</dbReference>
<dbReference type="Proteomes" id="UP001066276">
    <property type="component" value="Chromosome 10"/>
</dbReference>
<dbReference type="PANTHER" id="PTHR42748:SF7">
    <property type="entry name" value="NMRA LIKE REDOX SENSOR 1-RELATED"/>
    <property type="match status" value="1"/>
</dbReference>
<reference evidence="9" key="1">
    <citation type="journal article" date="2022" name="bioRxiv">
        <title>Sequencing and chromosome-scale assembly of the giantPleurodeles waltlgenome.</title>
        <authorList>
            <person name="Brown T."/>
            <person name="Elewa A."/>
            <person name="Iarovenko S."/>
            <person name="Subramanian E."/>
            <person name="Araus A.J."/>
            <person name="Petzold A."/>
            <person name="Susuki M."/>
            <person name="Suzuki K.-i.T."/>
            <person name="Hayashi T."/>
            <person name="Toyoda A."/>
            <person name="Oliveira C."/>
            <person name="Osipova E."/>
            <person name="Leigh N.D."/>
            <person name="Simon A."/>
            <person name="Yun M.H."/>
        </authorList>
    </citation>
    <scope>NUCLEOTIDE SEQUENCE</scope>
    <source>
        <strain evidence="9">20211129_DDA</strain>
        <tissue evidence="9">Liver</tissue>
    </source>
</reference>
<evidence type="ECO:0000256" key="6">
    <source>
        <dbReference type="ARBA" id="ARBA00023242"/>
    </source>
</evidence>
<comment type="caution">
    <text evidence="9">The sequence shown here is derived from an EMBL/GenBank/DDBJ whole genome shotgun (WGS) entry which is preliminary data.</text>
</comment>
<dbReference type="AlphaFoldDB" id="A0AAV7M2F7"/>
<keyword evidence="5" id="KW-0521">NADP</keyword>
<comment type="similarity">
    <text evidence="3">Belongs to the NmrA-type oxidoreductase family.</text>
</comment>
<dbReference type="SUPFAM" id="SSF51735">
    <property type="entry name" value="NAD(P)-binding Rossmann-fold domains"/>
    <property type="match status" value="1"/>
</dbReference>